<feature type="binding site" evidence="7">
    <location>
        <position position="197"/>
    </location>
    <ligand>
        <name>chlorophyll a</name>
        <dbReference type="ChEBI" id="CHEBI:58416"/>
        <label>1</label>
    </ligand>
</feature>
<evidence type="ECO:0000313" key="10">
    <source>
        <dbReference type="Proteomes" id="UP000355283"/>
    </source>
</evidence>
<reference evidence="9 10" key="1">
    <citation type="submission" date="2019-01" db="EMBL/GenBank/DDBJ databases">
        <title>Nuclear Genome Assembly of the Microalgal Biofuel strain Nannochloropsis salina CCMP1776.</title>
        <authorList>
            <person name="Hovde B."/>
        </authorList>
    </citation>
    <scope>NUCLEOTIDE SEQUENCE [LARGE SCALE GENOMIC DNA]</scope>
    <source>
        <strain evidence="9 10">CCMP1776</strain>
    </source>
</reference>
<feature type="binding site" description="axial binding residue" evidence="7">
    <location>
        <position position="100"/>
    </location>
    <ligand>
        <name>chlorophyll b</name>
        <dbReference type="ChEBI" id="CHEBI:61721"/>
        <label>1</label>
    </ligand>
    <ligandPart>
        <name>Mg</name>
        <dbReference type="ChEBI" id="CHEBI:25107"/>
    </ligandPart>
</feature>
<keyword evidence="10" id="KW-1185">Reference proteome</keyword>
<keyword evidence="7" id="KW-0157">Chromophore</keyword>
<dbReference type="Pfam" id="PF00504">
    <property type="entry name" value="Chloroa_b-bind"/>
    <property type="match status" value="1"/>
</dbReference>
<dbReference type="GO" id="GO:0009765">
    <property type="term" value="P:photosynthesis, light harvesting"/>
    <property type="evidence" value="ECO:0007669"/>
    <property type="project" value="InterPro"/>
</dbReference>
<dbReference type="PANTHER" id="PTHR21649">
    <property type="entry name" value="CHLOROPHYLL A/B BINDING PROTEIN"/>
    <property type="match status" value="1"/>
</dbReference>
<feature type="binding site" evidence="7">
    <location>
        <position position="63"/>
    </location>
    <ligand>
        <name>chlorophyll a</name>
        <dbReference type="ChEBI" id="CHEBI:58416"/>
        <label>1</label>
    </ligand>
</feature>
<comment type="function">
    <text evidence="1">The light-harvesting complex (LHC) functions as a light receptor, it captures and delivers excitation energy to photosystems with which it is closely associated. Energy is transferred from the carotenoid and chlorophyll C (or B) to chlorophyll A and the photosynthetic reaction centers where it is used to synthesize ATP and reducing power.</text>
</comment>
<evidence type="ECO:0000256" key="5">
    <source>
        <dbReference type="ARBA" id="ARBA00022531"/>
    </source>
</evidence>
<evidence type="ECO:0000256" key="1">
    <source>
        <dbReference type="ARBA" id="ARBA00004022"/>
    </source>
</evidence>
<organism evidence="9 10">
    <name type="scientific">Nannochloropsis salina CCMP1776</name>
    <dbReference type="NCBI Taxonomy" id="1027361"/>
    <lineage>
        <taxon>Eukaryota</taxon>
        <taxon>Sar</taxon>
        <taxon>Stramenopiles</taxon>
        <taxon>Ochrophyta</taxon>
        <taxon>Eustigmatophyceae</taxon>
        <taxon>Eustigmatales</taxon>
        <taxon>Monodopsidaceae</taxon>
        <taxon>Microchloropsis</taxon>
        <taxon>Microchloropsis salina</taxon>
    </lineage>
</organism>
<evidence type="ECO:0000256" key="3">
    <source>
        <dbReference type="ARBA" id="ARBA00005933"/>
    </source>
</evidence>
<proteinExistence type="inferred from homology"/>
<dbReference type="InterPro" id="IPR001344">
    <property type="entry name" value="Chloro_AB-bd_pln"/>
</dbReference>
<dbReference type="GO" id="GO:0009507">
    <property type="term" value="C:chloroplast"/>
    <property type="evidence" value="ECO:0007669"/>
    <property type="project" value="UniProtKB-SubCell"/>
</dbReference>
<keyword evidence="8" id="KW-0732">Signal</keyword>
<feature type="binding site" evidence="7">
    <location>
        <position position="95"/>
    </location>
    <ligand>
        <name>chlorophyll a</name>
        <dbReference type="ChEBI" id="CHEBI:58416"/>
        <label>1</label>
    </ligand>
</feature>
<feature type="binding site" evidence="7">
    <location>
        <position position="98"/>
    </location>
    <ligand>
        <name>chlorophyll a</name>
        <dbReference type="ChEBI" id="CHEBI:58416"/>
        <label>1</label>
    </ligand>
</feature>
<comment type="similarity">
    <text evidence="3">Belongs to the fucoxanthin chlorophyll protein family.</text>
</comment>
<dbReference type="Proteomes" id="UP000355283">
    <property type="component" value="Unassembled WGS sequence"/>
</dbReference>
<dbReference type="SUPFAM" id="SSF103511">
    <property type="entry name" value="Chlorophyll a-b binding protein"/>
    <property type="match status" value="1"/>
</dbReference>
<evidence type="ECO:0000256" key="2">
    <source>
        <dbReference type="ARBA" id="ARBA00004229"/>
    </source>
</evidence>
<sequence length="223" mass="23899">MRSVVFIVAATAAMSTAFVLPSAPKAPQTQLAAKSKAVPFLEAPKALDGSLPADVGFDPLNLSDIDFDFTYLMVPTKWDESRTGLSALKWFREAEIKHGRFAMLAVLGWVAVDMGLRLPVAKYAGYNAVQAHDVFVKSGDMTVGLLAIGFLEVVMGAGIYEMSKGSDRAAGDFSFDPLGLGKDPAKYARYQVSEIKNGRLAMLAFGGIATQAVLTNGGFPYYQ</sequence>
<protein>
    <recommendedName>
        <fullName evidence="11">Plastid light harvesting protein</fullName>
    </recommendedName>
</protein>
<comment type="caution">
    <text evidence="9">The sequence shown here is derived from an EMBL/GenBank/DDBJ whole genome shotgun (WGS) entry which is preliminary data.</text>
</comment>
<evidence type="ECO:0000256" key="7">
    <source>
        <dbReference type="PIRSR" id="PIRSR601344-1"/>
    </source>
</evidence>
<feature type="binding site" evidence="7">
    <location>
        <position position="211"/>
    </location>
    <ligand>
        <name>chlorophyll a</name>
        <dbReference type="ChEBI" id="CHEBI:58416"/>
        <label>1</label>
    </ligand>
</feature>
<keyword evidence="7" id="KW-0148">Chlorophyll</keyword>
<name>A0A4D9CWW0_9STRA</name>
<dbReference type="InterPro" id="IPR022796">
    <property type="entry name" value="Chloroa_b-bind"/>
</dbReference>
<feature type="chain" id="PRO_5020036290" description="Plastid light harvesting protein" evidence="8">
    <location>
        <begin position="18"/>
        <end position="223"/>
    </location>
</feature>
<feature type="binding site" description="axial binding residue" evidence="7">
    <location>
        <position position="161"/>
    </location>
    <ligand>
        <name>chlorophyll b</name>
        <dbReference type="ChEBI" id="CHEBI:61721"/>
        <label>1</label>
    </ligand>
    <ligandPart>
        <name>Mg</name>
        <dbReference type="ChEBI" id="CHEBI:25107"/>
    </ligandPart>
</feature>
<dbReference type="Gene3D" id="1.10.3460.10">
    <property type="entry name" value="Chlorophyll a/b binding protein domain"/>
    <property type="match status" value="1"/>
</dbReference>
<keyword evidence="6" id="KW-0934">Plastid</keyword>
<keyword evidence="5" id="KW-0602">Photosynthesis</keyword>
<evidence type="ECO:0008006" key="11">
    <source>
        <dbReference type="Google" id="ProtNLM"/>
    </source>
</evidence>
<evidence type="ECO:0000256" key="4">
    <source>
        <dbReference type="ARBA" id="ARBA00022528"/>
    </source>
</evidence>
<comment type="subcellular location">
    <subcellularLocation>
        <location evidence="2">Plastid</location>
        <location evidence="2">Chloroplast</location>
    </subcellularLocation>
</comment>
<keyword evidence="4" id="KW-0150">Chloroplast</keyword>
<dbReference type="GO" id="GO:0016168">
    <property type="term" value="F:chlorophyll binding"/>
    <property type="evidence" value="ECO:0007669"/>
    <property type="project" value="UniProtKB-KW"/>
</dbReference>
<dbReference type="EMBL" id="SDOX01000021">
    <property type="protein sequence ID" value="TFJ83762.1"/>
    <property type="molecule type" value="Genomic_DNA"/>
</dbReference>
<feature type="binding site" evidence="7">
    <location>
        <position position="199"/>
    </location>
    <ligand>
        <name>chlorophyll a</name>
        <dbReference type="ChEBI" id="CHEBI:58416"/>
        <label>1</label>
    </ligand>
</feature>
<dbReference type="OrthoDB" id="423598at2759"/>
<evidence type="ECO:0000313" key="9">
    <source>
        <dbReference type="EMBL" id="TFJ83762.1"/>
    </source>
</evidence>
<gene>
    <name evidence="9" type="ORF">NSK_004866</name>
</gene>
<feature type="binding site" evidence="7">
    <location>
        <position position="194"/>
    </location>
    <ligand>
        <name>chlorophyll a</name>
        <dbReference type="ChEBI" id="CHEBI:58416"/>
        <label>1</label>
    </ligand>
</feature>
<evidence type="ECO:0000256" key="6">
    <source>
        <dbReference type="ARBA" id="ARBA00022640"/>
    </source>
</evidence>
<dbReference type="GO" id="GO:0016020">
    <property type="term" value="C:membrane"/>
    <property type="evidence" value="ECO:0007669"/>
    <property type="project" value="InterPro"/>
</dbReference>
<accession>A0A4D9CWW0</accession>
<feature type="signal peptide" evidence="8">
    <location>
        <begin position="1"/>
        <end position="17"/>
    </location>
</feature>
<evidence type="ECO:0000256" key="8">
    <source>
        <dbReference type="SAM" id="SignalP"/>
    </source>
</evidence>
<dbReference type="AlphaFoldDB" id="A0A4D9CWW0"/>